<evidence type="ECO:0000313" key="2">
    <source>
        <dbReference type="Proteomes" id="UP001165960"/>
    </source>
</evidence>
<organism evidence="1 2">
    <name type="scientific">Entomophthora muscae</name>
    <dbReference type="NCBI Taxonomy" id="34485"/>
    <lineage>
        <taxon>Eukaryota</taxon>
        <taxon>Fungi</taxon>
        <taxon>Fungi incertae sedis</taxon>
        <taxon>Zoopagomycota</taxon>
        <taxon>Entomophthoromycotina</taxon>
        <taxon>Entomophthoromycetes</taxon>
        <taxon>Entomophthorales</taxon>
        <taxon>Entomophthoraceae</taxon>
        <taxon>Entomophthora</taxon>
    </lineage>
</organism>
<name>A0ACC2TDE8_9FUNG</name>
<comment type="caution">
    <text evidence="1">The sequence shown here is derived from an EMBL/GenBank/DDBJ whole genome shotgun (WGS) entry which is preliminary data.</text>
</comment>
<sequence>MPEHAKFIEAVLQYATIGIRNNYGKSQASFLTVAVKKHSRFPFPDHSNEKHLYYNLINSTSIPTNTIILSLIYLTKLHVTFSSLLEDHLAILVYVARLSLATSIADDIPYAANVWSKLSGYSIKHINSVVRTIMHILDHRLNISSRTFYQYRLRVLKYMCPTSCLNHRCLITPPSSPDFLLPKPILPYPPPSLGAKNQSNDIFHPFL</sequence>
<reference evidence="1" key="1">
    <citation type="submission" date="2022-04" db="EMBL/GenBank/DDBJ databases">
        <title>Genome of the entomopathogenic fungus Entomophthora muscae.</title>
        <authorList>
            <person name="Elya C."/>
            <person name="Lovett B.R."/>
            <person name="Lee E."/>
            <person name="Macias A.M."/>
            <person name="Hajek A.E."/>
            <person name="De Bivort B.L."/>
            <person name="Kasson M.T."/>
            <person name="De Fine Licht H.H."/>
            <person name="Stajich J.E."/>
        </authorList>
    </citation>
    <scope>NUCLEOTIDE SEQUENCE</scope>
    <source>
        <strain evidence="1">Berkeley</strain>
    </source>
</reference>
<accession>A0ACC2TDE8</accession>
<protein>
    <submittedName>
        <fullName evidence="1">Uncharacterized protein</fullName>
    </submittedName>
</protein>
<gene>
    <name evidence="1" type="ORF">DSO57_1027276</name>
</gene>
<dbReference type="Proteomes" id="UP001165960">
    <property type="component" value="Unassembled WGS sequence"/>
</dbReference>
<keyword evidence="2" id="KW-1185">Reference proteome</keyword>
<proteinExistence type="predicted"/>
<dbReference type="EMBL" id="QTSX02003005">
    <property type="protein sequence ID" value="KAJ9072461.1"/>
    <property type="molecule type" value="Genomic_DNA"/>
</dbReference>
<evidence type="ECO:0000313" key="1">
    <source>
        <dbReference type="EMBL" id="KAJ9072461.1"/>
    </source>
</evidence>